<dbReference type="EMBL" id="GGMS01000334">
    <property type="protein sequence ID" value="MBY69537.1"/>
    <property type="molecule type" value="Transcribed_RNA"/>
</dbReference>
<protein>
    <submittedName>
        <fullName evidence="1">Uncharacterized protein</fullName>
    </submittedName>
</protein>
<proteinExistence type="predicted"/>
<sequence length="159" mass="18462">MCTTMCATRTWYYSMRSERDNILSLRYITRASDSRACNEFQAPKLLADTAACDFDDFNARDEFKNNDSPVHLQVQFNRTHCACTHKIFTLRCAARVVTRGVIPRDNRFDVAKSVQHFRAHGRICAANFKHDFTGLFVYYNPHDGHVSVIIVYVYIIMYC</sequence>
<dbReference type="AlphaFoldDB" id="A0A2S2PVH5"/>
<evidence type="ECO:0000313" key="1">
    <source>
        <dbReference type="EMBL" id="MBY69537.1"/>
    </source>
</evidence>
<accession>A0A2S2PVH5</accession>
<reference evidence="1" key="1">
    <citation type="submission" date="2018-04" db="EMBL/GenBank/DDBJ databases">
        <title>Transcriptome assembly of Sipha flava.</title>
        <authorList>
            <person name="Scully E.D."/>
            <person name="Geib S.M."/>
            <person name="Palmer N.A."/>
            <person name="Koch K."/>
            <person name="Bradshaw J."/>
            <person name="Heng-Moss T."/>
            <person name="Sarath G."/>
        </authorList>
    </citation>
    <scope>NUCLEOTIDE SEQUENCE</scope>
</reference>
<gene>
    <name evidence="1" type="ORF">g.184511</name>
</gene>
<organism evidence="1">
    <name type="scientific">Sipha flava</name>
    <name type="common">yellow sugarcane aphid</name>
    <dbReference type="NCBI Taxonomy" id="143950"/>
    <lineage>
        <taxon>Eukaryota</taxon>
        <taxon>Metazoa</taxon>
        <taxon>Ecdysozoa</taxon>
        <taxon>Arthropoda</taxon>
        <taxon>Hexapoda</taxon>
        <taxon>Insecta</taxon>
        <taxon>Pterygota</taxon>
        <taxon>Neoptera</taxon>
        <taxon>Paraneoptera</taxon>
        <taxon>Hemiptera</taxon>
        <taxon>Sternorrhyncha</taxon>
        <taxon>Aphidomorpha</taxon>
        <taxon>Aphidoidea</taxon>
        <taxon>Aphididae</taxon>
        <taxon>Sipha</taxon>
    </lineage>
</organism>
<name>A0A2S2PVH5_9HEMI</name>